<dbReference type="InterPro" id="IPR004358">
    <property type="entry name" value="Sig_transdc_His_kin-like_C"/>
</dbReference>
<dbReference type="SUPFAM" id="SSF52172">
    <property type="entry name" value="CheY-like"/>
    <property type="match status" value="1"/>
</dbReference>
<keyword evidence="7" id="KW-0808">Transferase</keyword>
<evidence type="ECO:0000259" key="5">
    <source>
        <dbReference type="PROSITE" id="PS50109"/>
    </source>
</evidence>
<dbReference type="InterPro" id="IPR001789">
    <property type="entry name" value="Sig_transdc_resp-reg_receiver"/>
</dbReference>
<dbReference type="SUPFAM" id="SSF47384">
    <property type="entry name" value="Homodimeric domain of signal transducing histidine kinase"/>
    <property type="match status" value="1"/>
</dbReference>
<keyword evidence="7" id="KW-0418">Kinase</keyword>
<dbReference type="GO" id="GO:0000155">
    <property type="term" value="F:phosphorelay sensor kinase activity"/>
    <property type="evidence" value="ECO:0007669"/>
    <property type="project" value="InterPro"/>
</dbReference>
<evidence type="ECO:0000313" key="8">
    <source>
        <dbReference type="Proteomes" id="UP000194139"/>
    </source>
</evidence>
<reference evidence="7 8" key="1">
    <citation type="submission" date="2017-05" db="EMBL/GenBank/DDBJ databases">
        <title>Complete and WGS of Bordetella genogroups.</title>
        <authorList>
            <person name="Spilker T."/>
            <person name="LiPuma J."/>
        </authorList>
    </citation>
    <scope>NUCLEOTIDE SEQUENCE [LARGE SCALE GENOMIC DNA]</scope>
    <source>
        <strain evidence="7 8">AU17164</strain>
    </source>
</reference>
<dbReference type="CDD" id="cd00075">
    <property type="entry name" value="HATPase"/>
    <property type="match status" value="1"/>
</dbReference>
<dbReference type="Gene3D" id="1.10.287.130">
    <property type="match status" value="1"/>
</dbReference>
<keyword evidence="8" id="KW-1185">Reference proteome</keyword>
<evidence type="ECO:0000256" key="4">
    <source>
        <dbReference type="PROSITE-ProRule" id="PRU00169"/>
    </source>
</evidence>
<dbReference type="SMART" id="SM00388">
    <property type="entry name" value="HisKA"/>
    <property type="match status" value="1"/>
</dbReference>
<organism evidence="7 8">
    <name type="scientific">Bordetella genomosp. 9</name>
    <dbReference type="NCBI Taxonomy" id="1416803"/>
    <lineage>
        <taxon>Bacteria</taxon>
        <taxon>Pseudomonadati</taxon>
        <taxon>Pseudomonadota</taxon>
        <taxon>Betaproteobacteria</taxon>
        <taxon>Burkholderiales</taxon>
        <taxon>Alcaligenaceae</taxon>
        <taxon>Bordetella</taxon>
    </lineage>
</organism>
<dbReference type="PROSITE" id="PS50109">
    <property type="entry name" value="HIS_KIN"/>
    <property type="match status" value="1"/>
</dbReference>
<evidence type="ECO:0000313" key="7">
    <source>
        <dbReference type="EMBL" id="ARP85553.1"/>
    </source>
</evidence>
<comment type="catalytic activity">
    <reaction evidence="1">
        <text>ATP + protein L-histidine = ADP + protein N-phospho-L-histidine.</text>
        <dbReference type="EC" id="2.7.13.3"/>
    </reaction>
</comment>
<dbReference type="InterPro" id="IPR003594">
    <property type="entry name" value="HATPase_dom"/>
</dbReference>
<feature type="domain" description="Histidine kinase" evidence="5">
    <location>
        <begin position="194"/>
        <end position="407"/>
    </location>
</feature>
<protein>
    <recommendedName>
        <fullName evidence="2">histidine kinase</fullName>
        <ecNumber evidence="2">2.7.13.3</ecNumber>
    </recommendedName>
</protein>
<sequence length="415" mass="45830">MPLRCPPAPLQWRVPTASCPWGRWRARWRIWANTQERTGTLTVSENINILVVDDIAQNLVAIEALLARPGISVLKAHSGVEALELLLVNEVALALVDVQMPQMNGFELAELIRGSERTRSVPLIFLTAGTQEREAHFRGYEAGAVDFLYKPIDSDVLVSKVNIFVELYTQKKLLARQLEELRQALTLNEMFTAVLGHDLRNPLSAVLHGSELLLRGSDNPEAVKKNAHRIRFSAGRMARMVEQLLDVARIRSNGLVLQRVRTDYADVCRAIIEEIADAAQRERVRFSMDGDTLGAIDVDRFSQVISNLLGNALQHGEADSEVSLSIDGQHPDRIVVRVWNRGAIPPEHLPNLFNPFQASLESRASKNGLGLGLYIVKKFVDAHGGEVIVHSTPADGTRFDIVMPRAAGGESGTAA</sequence>
<dbReference type="Pfam" id="PF02518">
    <property type="entry name" value="HATPase_c"/>
    <property type="match status" value="1"/>
</dbReference>
<dbReference type="InterPro" id="IPR036890">
    <property type="entry name" value="HATPase_C_sf"/>
</dbReference>
<dbReference type="PANTHER" id="PTHR43547:SF2">
    <property type="entry name" value="HYBRID SIGNAL TRANSDUCTION HISTIDINE KINASE C"/>
    <property type="match status" value="1"/>
</dbReference>
<evidence type="ECO:0000256" key="2">
    <source>
        <dbReference type="ARBA" id="ARBA00012438"/>
    </source>
</evidence>
<evidence type="ECO:0000259" key="6">
    <source>
        <dbReference type="PROSITE" id="PS50110"/>
    </source>
</evidence>
<dbReference type="CDD" id="cd00082">
    <property type="entry name" value="HisKA"/>
    <property type="match status" value="1"/>
</dbReference>
<feature type="domain" description="Response regulatory" evidence="6">
    <location>
        <begin position="48"/>
        <end position="165"/>
    </location>
</feature>
<dbReference type="Pfam" id="PF00072">
    <property type="entry name" value="Response_reg"/>
    <property type="match status" value="1"/>
</dbReference>
<feature type="modified residue" description="4-aspartylphosphate" evidence="4">
    <location>
        <position position="97"/>
    </location>
</feature>
<keyword evidence="3 4" id="KW-0597">Phosphoprotein</keyword>
<gene>
    <name evidence="7" type="ORF">CAL13_04480</name>
</gene>
<dbReference type="InterPro" id="IPR036097">
    <property type="entry name" value="HisK_dim/P_sf"/>
</dbReference>
<proteinExistence type="predicted"/>
<dbReference type="PROSITE" id="PS50110">
    <property type="entry name" value="RESPONSE_REGULATORY"/>
    <property type="match status" value="1"/>
</dbReference>
<evidence type="ECO:0000256" key="1">
    <source>
        <dbReference type="ARBA" id="ARBA00000085"/>
    </source>
</evidence>
<dbReference type="Gene3D" id="3.30.565.10">
    <property type="entry name" value="Histidine kinase-like ATPase, C-terminal domain"/>
    <property type="match status" value="1"/>
</dbReference>
<accession>A0A1W6YY69</accession>
<dbReference type="SMART" id="SM00387">
    <property type="entry name" value="HATPase_c"/>
    <property type="match status" value="1"/>
</dbReference>
<dbReference type="Pfam" id="PF00512">
    <property type="entry name" value="HisKA"/>
    <property type="match status" value="1"/>
</dbReference>
<dbReference type="EC" id="2.7.13.3" evidence="2"/>
<dbReference type="SUPFAM" id="SSF55874">
    <property type="entry name" value="ATPase domain of HSP90 chaperone/DNA topoisomerase II/histidine kinase"/>
    <property type="match status" value="1"/>
</dbReference>
<dbReference type="EMBL" id="CP021109">
    <property type="protein sequence ID" value="ARP85553.1"/>
    <property type="molecule type" value="Genomic_DNA"/>
</dbReference>
<dbReference type="Proteomes" id="UP000194139">
    <property type="component" value="Chromosome"/>
</dbReference>
<dbReference type="PANTHER" id="PTHR43547">
    <property type="entry name" value="TWO-COMPONENT HISTIDINE KINASE"/>
    <property type="match status" value="1"/>
</dbReference>
<dbReference type="InterPro" id="IPR003661">
    <property type="entry name" value="HisK_dim/P_dom"/>
</dbReference>
<evidence type="ECO:0000256" key="3">
    <source>
        <dbReference type="ARBA" id="ARBA00022553"/>
    </source>
</evidence>
<name>A0A1W6YY69_9BORD</name>
<dbReference type="InterPro" id="IPR011006">
    <property type="entry name" value="CheY-like_superfamily"/>
</dbReference>
<dbReference type="PRINTS" id="PR00344">
    <property type="entry name" value="BCTRLSENSOR"/>
</dbReference>
<dbReference type="SMART" id="SM00448">
    <property type="entry name" value="REC"/>
    <property type="match status" value="1"/>
</dbReference>
<dbReference type="InterPro" id="IPR005467">
    <property type="entry name" value="His_kinase_dom"/>
</dbReference>
<dbReference type="AlphaFoldDB" id="A0A1W6YY69"/>
<dbReference type="Gene3D" id="3.40.50.2300">
    <property type="match status" value="1"/>
</dbReference>